<dbReference type="InterPro" id="IPR042855">
    <property type="entry name" value="V_SNARE_CC"/>
</dbReference>
<protein>
    <submittedName>
        <fullName evidence="2">Synaptobrevin_vamp, partial</fullName>
    </submittedName>
</protein>
<dbReference type="EMBL" id="CACRXK020003299">
    <property type="protein sequence ID" value="CAB3998207.1"/>
    <property type="molecule type" value="Genomic_DNA"/>
</dbReference>
<comment type="caution">
    <text evidence="2">The sequence shown here is derived from an EMBL/GenBank/DDBJ whole genome shotgun (WGS) entry which is preliminary data.</text>
</comment>
<keyword evidence="3" id="KW-1185">Reference proteome</keyword>
<accession>A0A7D9I1Y4</accession>
<dbReference type="Pfam" id="PF00957">
    <property type="entry name" value="Synaptobrevin"/>
    <property type="match status" value="1"/>
</dbReference>
<evidence type="ECO:0000259" key="1">
    <source>
        <dbReference type="Pfam" id="PF00957"/>
    </source>
</evidence>
<feature type="non-terminal residue" evidence="2">
    <location>
        <position position="1"/>
    </location>
</feature>
<feature type="domain" description="V-SNARE coiled-coil homology" evidence="1">
    <location>
        <begin position="48"/>
        <end position="90"/>
    </location>
</feature>
<proteinExistence type="predicted"/>
<evidence type="ECO:0000313" key="2">
    <source>
        <dbReference type="EMBL" id="CAB3998207.1"/>
    </source>
</evidence>
<dbReference type="Gene3D" id="1.20.5.110">
    <property type="match status" value="1"/>
</dbReference>
<name>A0A7D9I1Y4_PARCT</name>
<gene>
    <name evidence="2" type="ORF">PACLA_8A073978</name>
</gene>
<dbReference type="AlphaFoldDB" id="A0A7D9I1Y4"/>
<organism evidence="2 3">
    <name type="scientific">Paramuricea clavata</name>
    <name type="common">Red gorgonian</name>
    <name type="synonym">Violescent sea-whip</name>
    <dbReference type="NCBI Taxonomy" id="317549"/>
    <lineage>
        <taxon>Eukaryota</taxon>
        <taxon>Metazoa</taxon>
        <taxon>Cnidaria</taxon>
        <taxon>Anthozoa</taxon>
        <taxon>Octocorallia</taxon>
        <taxon>Malacalcyonacea</taxon>
        <taxon>Plexauridae</taxon>
        <taxon>Paramuricea</taxon>
    </lineage>
</organism>
<dbReference type="Proteomes" id="UP001152795">
    <property type="component" value="Unassembled WGS sequence"/>
</dbReference>
<evidence type="ECO:0000313" key="3">
    <source>
        <dbReference type="Proteomes" id="UP001152795"/>
    </source>
</evidence>
<sequence length="98" mass="11154">TVDAHLTDNMIPCSVGTNCNKVRGLSQKENGGETTKSSRAIIHPTLNDQLRNEAEIFKENTKEIKRKMWWRNKKMWLILIVIVVVLIAVVAIWLAALK</sequence>
<reference evidence="2" key="1">
    <citation type="submission" date="2020-04" db="EMBL/GenBank/DDBJ databases">
        <authorList>
            <person name="Alioto T."/>
            <person name="Alioto T."/>
            <person name="Gomez Garrido J."/>
        </authorList>
    </citation>
    <scope>NUCLEOTIDE SEQUENCE</scope>
    <source>
        <strain evidence="2">A484AB</strain>
    </source>
</reference>